<dbReference type="InterPro" id="IPR004252">
    <property type="entry name" value="Probable_transposase_24"/>
</dbReference>
<name>A0AAP0ELK0_9MAGN</name>
<keyword evidence="2" id="KW-1185">Reference proteome</keyword>
<proteinExistence type="predicted"/>
<reference evidence="1 2" key="1">
    <citation type="submission" date="2024-01" db="EMBL/GenBank/DDBJ databases">
        <title>Genome assemblies of Stephania.</title>
        <authorList>
            <person name="Yang L."/>
        </authorList>
    </citation>
    <scope>NUCLEOTIDE SEQUENCE [LARGE SCALE GENOMIC DNA]</scope>
    <source>
        <strain evidence="1">QJT</strain>
        <tissue evidence="1">Leaf</tissue>
    </source>
</reference>
<evidence type="ECO:0000313" key="1">
    <source>
        <dbReference type="EMBL" id="KAK9090984.1"/>
    </source>
</evidence>
<dbReference type="EMBL" id="JBBNAE010000010">
    <property type="protein sequence ID" value="KAK9090984.1"/>
    <property type="molecule type" value="Genomic_DNA"/>
</dbReference>
<accession>A0AAP0ELK0</accession>
<comment type="caution">
    <text evidence="1">The sequence shown here is derived from an EMBL/GenBank/DDBJ whole genome shotgun (WGS) entry which is preliminary data.</text>
</comment>
<dbReference type="AlphaFoldDB" id="A0AAP0ELK0"/>
<evidence type="ECO:0000313" key="2">
    <source>
        <dbReference type="Proteomes" id="UP001417504"/>
    </source>
</evidence>
<dbReference type="Proteomes" id="UP001417504">
    <property type="component" value="Unassembled WGS sequence"/>
</dbReference>
<dbReference type="SUPFAM" id="SSF101941">
    <property type="entry name" value="NAC domain"/>
    <property type="match status" value="1"/>
</dbReference>
<gene>
    <name evidence="1" type="ORF">Sjap_024161</name>
</gene>
<sequence length="168" mass="18930">MENIPGFGFRFHPTDEELITHYLSKMVSDGNFNARAIGESKELGRDCTPLELYLHVHTKKHNGQTFINARSERVNAKIQRICKEMSQSAEEAGDDLHVDKTDLYYKVVGVDHKGRVYGLGFIGRKYNDPGASSSQGPSSQDFATLQSNVSRLTSIVEDQQNQIQMQHE</sequence>
<dbReference type="InterPro" id="IPR036093">
    <property type="entry name" value="NAC_dom_sf"/>
</dbReference>
<dbReference type="Pfam" id="PF03004">
    <property type="entry name" value="Transposase_24"/>
    <property type="match status" value="1"/>
</dbReference>
<protein>
    <recommendedName>
        <fullName evidence="3">NAC domain-containing protein</fullName>
    </recommendedName>
</protein>
<organism evidence="1 2">
    <name type="scientific">Stephania japonica</name>
    <dbReference type="NCBI Taxonomy" id="461633"/>
    <lineage>
        <taxon>Eukaryota</taxon>
        <taxon>Viridiplantae</taxon>
        <taxon>Streptophyta</taxon>
        <taxon>Embryophyta</taxon>
        <taxon>Tracheophyta</taxon>
        <taxon>Spermatophyta</taxon>
        <taxon>Magnoliopsida</taxon>
        <taxon>Ranunculales</taxon>
        <taxon>Menispermaceae</taxon>
        <taxon>Menispermoideae</taxon>
        <taxon>Cissampelideae</taxon>
        <taxon>Stephania</taxon>
    </lineage>
</organism>
<dbReference type="GO" id="GO:0006355">
    <property type="term" value="P:regulation of DNA-templated transcription"/>
    <property type="evidence" value="ECO:0007669"/>
    <property type="project" value="InterPro"/>
</dbReference>
<dbReference type="GO" id="GO:0003677">
    <property type="term" value="F:DNA binding"/>
    <property type="evidence" value="ECO:0007669"/>
    <property type="project" value="UniProtKB-KW"/>
</dbReference>
<evidence type="ECO:0008006" key="3">
    <source>
        <dbReference type="Google" id="ProtNLM"/>
    </source>
</evidence>